<dbReference type="OrthoDB" id="1492099at2"/>
<sequence length="192" mass="22730">MKRLYILIIGLLFFHTSTHAEDYQGYIITHSGIRLTGKISTIFHSDFGSELTFINDFGTSYQIHPALIRGFAFRNEDENNILYESRFTKGSWIFLEVIYRGKDMSLYKAPEERVSIAHGFNTIELEEYWVDVPGGNMTPLTRFRYKRRFRRLVKKSEPELARKIGKPGYRFKDLVKIIEEFNRLQQKQLYNL</sequence>
<keyword evidence="1" id="KW-0732">Signal</keyword>
<dbReference type="EMBL" id="PDUD01000055">
    <property type="protein sequence ID" value="PHN01432.1"/>
    <property type="molecule type" value="Genomic_DNA"/>
</dbReference>
<dbReference type="RefSeq" id="WP_099155179.1">
    <property type="nucleotide sequence ID" value="NZ_PDUD01000055.1"/>
</dbReference>
<dbReference type="AlphaFoldDB" id="A0A2D0MYR8"/>
<evidence type="ECO:0000313" key="3">
    <source>
        <dbReference type="Proteomes" id="UP000223913"/>
    </source>
</evidence>
<evidence type="ECO:0008006" key="4">
    <source>
        <dbReference type="Google" id="ProtNLM"/>
    </source>
</evidence>
<evidence type="ECO:0000313" key="2">
    <source>
        <dbReference type="EMBL" id="PHN01432.1"/>
    </source>
</evidence>
<accession>A0A2D0MYR8</accession>
<dbReference type="Proteomes" id="UP000223913">
    <property type="component" value="Unassembled WGS sequence"/>
</dbReference>
<reference evidence="2 3" key="1">
    <citation type="submission" date="2017-10" db="EMBL/GenBank/DDBJ databases">
        <title>The draft genome sequence of Lewinella nigricans NBRC 102662.</title>
        <authorList>
            <person name="Wang K."/>
        </authorList>
    </citation>
    <scope>NUCLEOTIDE SEQUENCE [LARGE SCALE GENOMIC DNA]</scope>
    <source>
        <strain evidence="2 3">NBRC 102662</strain>
    </source>
</reference>
<comment type="caution">
    <text evidence="2">The sequence shown here is derived from an EMBL/GenBank/DDBJ whole genome shotgun (WGS) entry which is preliminary data.</text>
</comment>
<proteinExistence type="predicted"/>
<feature type="signal peptide" evidence="1">
    <location>
        <begin position="1"/>
        <end position="20"/>
    </location>
</feature>
<keyword evidence="3" id="KW-1185">Reference proteome</keyword>
<feature type="chain" id="PRO_5012406680" description="DUF4369 domain-containing protein" evidence="1">
    <location>
        <begin position="21"/>
        <end position="192"/>
    </location>
</feature>
<organism evidence="2 3">
    <name type="scientific">Flavilitoribacter nigricans (strain ATCC 23147 / DSM 23189 / NBRC 102662 / NCIMB 1420 / SS-2)</name>
    <name type="common">Lewinella nigricans</name>
    <dbReference type="NCBI Taxonomy" id="1122177"/>
    <lineage>
        <taxon>Bacteria</taxon>
        <taxon>Pseudomonadati</taxon>
        <taxon>Bacteroidota</taxon>
        <taxon>Saprospiria</taxon>
        <taxon>Saprospirales</taxon>
        <taxon>Lewinellaceae</taxon>
        <taxon>Flavilitoribacter</taxon>
    </lineage>
</organism>
<evidence type="ECO:0000256" key="1">
    <source>
        <dbReference type="SAM" id="SignalP"/>
    </source>
</evidence>
<name>A0A2D0MYR8_FLAN2</name>
<gene>
    <name evidence="2" type="ORF">CRP01_37230</name>
</gene>
<protein>
    <recommendedName>
        <fullName evidence="4">DUF4369 domain-containing protein</fullName>
    </recommendedName>
</protein>